<keyword evidence="3" id="KW-0489">Methyltransferase</keyword>
<dbReference type="PROSITE" id="PS00092">
    <property type="entry name" value="N6_MTASE"/>
    <property type="match status" value="1"/>
</dbReference>
<evidence type="ECO:0000256" key="5">
    <source>
        <dbReference type="ARBA" id="ARBA00022691"/>
    </source>
</evidence>
<protein>
    <submittedName>
        <fullName evidence="8">Uncharacterized protein</fullName>
    </submittedName>
</protein>
<keyword evidence="1" id="KW-0963">Cytoplasm</keyword>
<evidence type="ECO:0000313" key="9">
    <source>
        <dbReference type="Proteomes" id="UP000233618"/>
    </source>
</evidence>
<dbReference type="Gene3D" id="3.40.50.150">
    <property type="entry name" value="Vaccinia Virus protein VP39"/>
    <property type="match status" value="2"/>
</dbReference>
<keyword evidence="5" id="KW-0949">S-adenosyl-L-methionine</keyword>
<organism evidence="8 9">
    <name type="scientific">Labilibaculum manganireducens</name>
    <dbReference type="NCBI Taxonomy" id="1940525"/>
    <lineage>
        <taxon>Bacteria</taxon>
        <taxon>Pseudomonadati</taxon>
        <taxon>Bacteroidota</taxon>
        <taxon>Bacteroidia</taxon>
        <taxon>Marinilabiliales</taxon>
        <taxon>Marinifilaceae</taxon>
        <taxon>Labilibaculum</taxon>
    </lineage>
</organism>
<dbReference type="InterPro" id="IPR007848">
    <property type="entry name" value="Small_mtfrase_dom"/>
</dbReference>
<evidence type="ECO:0000256" key="2">
    <source>
        <dbReference type="ARBA" id="ARBA00022552"/>
    </source>
</evidence>
<reference evidence="8 9" key="1">
    <citation type="journal article" date="2017" name="Front. Microbiol.">
        <title>Labilibaculum manganireducens gen. nov., sp. nov. and Labilibaculum filiforme sp. nov., Novel Bacteroidetes Isolated from Subsurface Sediments of the Baltic Sea.</title>
        <authorList>
            <person name="Vandieken V."/>
            <person name="Marshall I.P."/>
            <person name="Niemann H."/>
            <person name="Engelen B."/>
            <person name="Cypionka H."/>
        </authorList>
    </citation>
    <scope>NUCLEOTIDE SEQUENCE [LARGE SCALE GENOMIC DNA]</scope>
    <source>
        <strain evidence="8 9">59.10-2M</strain>
    </source>
</reference>
<accession>A0A2N3HTH6</accession>
<gene>
    <name evidence="8" type="ORF">BZG01_19440</name>
</gene>
<dbReference type="Pfam" id="PF05175">
    <property type="entry name" value="MTS"/>
    <property type="match status" value="1"/>
</dbReference>
<dbReference type="SUPFAM" id="SSF53335">
    <property type="entry name" value="S-adenosyl-L-methionine-dependent methyltransferases"/>
    <property type="match status" value="1"/>
</dbReference>
<proteinExistence type="predicted"/>
<dbReference type="InterPro" id="IPR046977">
    <property type="entry name" value="RsmC/RlmG"/>
</dbReference>
<dbReference type="EMBL" id="MVDE01000046">
    <property type="protein sequence ID" value="PKQ61365.1"/>
    <property type="molecule type" value="Genomic_DNA"/>
</dbReference>
<dbReference type="CDD" id="cd02440">
    <property type="entry name" value="AdoMet_MTases"/>
    <property type="match status" value="1"/>
</dbReference>
<keyword evidence="9" id="KW-1185">Reference proteome</keyword>
<feature type="domain" description="Methyltransferase small" evidence="6">
    <location>
        <begin position="197"/>
        <end position="357"/>
    </location>
</feature>
<sequence length="360" mass="41548">MDFEGRKYQIKRYDLSEDKSLKAWSAADEYLLQAFADLEKKPNQLGIYGDRFGFLGCYLHSFNPTVVFTQKSQQKAIDANLKAHNIPLLSYSDPLSPLKNEMDFALVNVPKSLELFQLFLEQITGNSSEDITVICAFMTRHFSPKLLQIAQEYFDVTEQSRAVKKARLLVLTKKKNIVKKELITSLNYNNQDYKQYWGVFSAQHIDYATQFFLEHLEIDDTDRCILDLASGNGIIGNEIFKELPDAEIHLMDDSYLAVSSAKLNIQGENIHHHFNNELTIFDDNAFYLIVTNPPFHFEYEINIQIPLHLFKGCLRCLKKGGNLQIVANKHLNYKIHLEPLFSSVEIIAEDKKFIVYKCIK</sequence>
<evidence type="ECO:0000256" key="3">
    <source>
        <dbReference type="ARBA" id="ARBA00022603"/>
    </source>
</evidence>
<evidence type="ECO:0000259" key="7">
    <source>
        <dbReference type="Pfam" id="PF26049"/>
    </source>
</evidence>
<dbReference type="GO" id="GO:0008170">
    <property type="term" value="F:N-methyltransferase activity"/>
    <property type="evidence" value="ECO:0007669"/>
    <property type="project" value="UniProtKB-ARBA"/>
</dbReference>
<dbReference type="InterPro" id="IPR002052">
    <property type="entry name" value="DNA_methylase_N6_adenine_CS"/>
</dbReference>
<dbReference type="InterPro" id="IPR029063">
    <property type="entry name" value="SAM-dependent_MTases_sf"/>
</dbReference>
<dbReference type="PANTHER" id="PTHR47816">
    <property type="entry name" value="RIBOSOMAL RNA SMALL SUBUNIT METHYLTRANSFERASE C"/>
    <property type="match status" value="1"/>
</dbReference>
<evidence type="ECO:0000313" key="8">
    <source>
        <dbReference type="EMBL" id="PKQ61365.1"/>
    </source>
</evidence>
<dbReference type="GO" id="GO:0003676">
    <property type="term" value="F:nucleic acid binding"/>
    <property type="evidence" value="ECO:0007669"/>
    <property type="project" value="InterPro"/>
</dbReference>
<name>A0A2N3HTH6_9BACT</name>
<dbReference type="Pfam" id="PF26049">
    <property type="entry name" value="RLMG_N"/>
    <property type="match status" value="1"/>
</dbReference>
<dbReference type="RefSeq" id="WP_101311516.1">
    <property type="nucleotide sequence ID" value="NZ_MVDE01000046.1"/>
</dbReference>
<keyword evidence="2" id="KW-0698">rRNA processing</keyword>
<dbReference type="GO" id="GO:0008757">
    <property type="term" value="F:S-adenosylmethionine-dependent methyltransferase activity"/>
    <property type="evidence" value="ECO:0007669"/>
    <property type="project" value="InterPro"/>
</dbReference>
<comment type="caution">
    <text evidence="8">The sequence shown here is derived from an EMBL/GenBank/DDBJ whole genome shotgun (WGS) entry which is preliminary data.</text>
</comment>
<feature type="domain" description="RlmG N-terminal" evidence="7">
    <location>
        <begin position="2"/>
        <end position="173"/>
    </location>
</feature>
<dbReference type="GO" id="GO:0006364">
    <property type="term" value="P:rRNA processing"/>
    <property type="evidence" value="ECO:0007669"/>
    <property type="project" value="UniProtKB-KW"/>
</dbReference>
<dbReference type="Proteomes" id="UP000233618">
    <property type="component" value="Unassembled WGS sequence"/>
</dbReference>
<evidence type="ECO:0000259" key="6">
    <source>
        <dbReference type="Pfam" id="PF05175"/>
    </source>
</evidence>
<keyword evidence="4" id="KW-0808">Transferase</keyword>
<dbReference type="PANTHER" id="PTHR47816:SF5">
    <property type="entry name" value="RIBOSOMAL RNA LARGE SUBUNIT METHYLTRANSFERASE G"/>
    <property type="match status" value="1"/>
</dbReference>
<evidence type="ECO:0000256" key="4">
    <source>
        <dbReference type="ARBA" id="ARBA00022679"/>
    </source>
</evidence>
<dbReference type="InterPro" id="IPR058679">
    <property type="entry name" value="RlmG_N"/>
</dbReference>
<dbReference type="AlphaFoldDB" id="A0A2N3HTH6"/>
<dbReference type="GO" id="GO:0032259">
    <property type="term" value="P:methylation"/>
    <property type="evidence" value="ECO:0007669"/>
    <property type="project" value="UniProtKB-KW"/>
</dbReference>
<evidence type="ECO:0000256" key="1">
    <source>
        <dbReference type="ARBA" id="ARBA00022490"/>
    </source>
</evidence>